<reference evidence="2 3" key="1">
    <citation type="submission" date="2017-01" db="EMBL/GenBank/DDBJ databases">
        <authorList>
            <person name="Varghese N."/>
            <person name="Submissions S."/>
        </authorList>
    </citation>
    <scope>NUCLEOTIDE SEQUENCE [LARGE SCALE GENOMIC DNA]</scope>
    <source>
        <strain evidence="2 3">ATCC 700171</strain>
    </source>
</reference>
<dbReference type="InterPro" id="IPR051531">
    <property type="entry name" value="N-acetyltransferase"/>
</dbReference>
<dbReference type="InterPro" id="IPR016181">
    <property type="entry name" value="Acyl_CoA_acyltransferase"/>
</dbReference>
<sequence length="180" mass="19849">MIRLADTPVLTTERLVLRAPQAGDWPAWRDFFESDRAGFVGGPMVQPGQSWRAFGHFIGHWVLRGYGMFVLTERGSDLGLGAVGPWFPDGWPEHEIGWTLWSGGLEGRGYAQEAVLTARDFALRTLGWSRPVSYIDPANARSIALARRLGAVHDPQAKAPHFGDDRSPPHVFRHPLAGAA</sequence>
<keyword evidence="2" id="KW-0808">Transferase</keyword>
<dbReference type="RefSeq" id="WP_149766524.1">
    <property type="nucleotide sequence ID" value="NZ_FTMK01000026.1"/>
</dbReference>
<dbReference type="Gene3D" id="3.40.630.30">
    <property type="match status" value="1"/>
</dbReference>
<dbReference type="PROSITE" id="PS51186">
    <property type="entry name" value="GNAT"/>
    <property type="match status" value="1"/>
</dbReference>
<dbReference type="SUPFAM" id="SSF55729">
    <property type="entry name" value="Acyl-CoA N-acyltransferases (Nat)"/>
    <property type="match status" value="1"/>
</dbReference>
<dbReference type="EMBL" id="FTMK01000026">
    <property type="protein sequence ID" value="SIR12061.1"/>
    <property type="molecule type" value="Genomic_DNA"/>
</dbReference>
<dbReference type="InterPro" id="IPR000182">
    <property type="entry name" value="GNAT_dom"/>
</dbReference>
<protein>
    <submittedName>
        <fullName evidence="2">Protein N-acetyltransferase, RimJ/RimL family</fullName>
    </submittedName>
</protein>
<gene>
    <name evidence="2" type="ORF">SAMN05421641_1269</name>
</gene>
<evidence type="ECO:0000313" key="3">
    <source>
        <dbReference type="Proteomes" id="UP000323956"/>
    </source>
</evidence>
<dbReference type="AlphaFoldDB" id="A0A1N6YC23"/>
<name>A0A1N6YC23_9RHOB</name>
<dbReference type="Proteomes" id="UP000323956">
    <property type="component" value="Unassembled WGS sequence"/>
</dbReference>
<dbReference type="PANTHER" id="PTHR43792">
    <property type="entry name" value="GNAT FAMILY, PUTATIVE (AFU_ORTHOLOGUE AFUA_3G00765)-RELATED-RELATED"/>
    <property type="match status" value="1"/>
</dbReference>
<feature type="domain" description="N-acetyltransferase" evidence="1">
    <location>
        <begin position="15"/>
        <end position="180"/>
    </location>
</feature>
<accession>A0A1N6YC23</accession>
<organism evidence="2 3">
    <name type="scientific">Paracoccus thiocyanatus</name>
    <dbReference type="NCBI Taxonomy" id="34006"/>
    <lineage>
        <taxon>Bacteria</taxon>
        <taxon>Pseudomonadati</taxon>
        <taxon>Pseudomonadota</taxon>
        <taxon>Alphaproteobacteria</taxon>
        <taxon>Rhodobacterales</taxon>
        <taxon>Paracoccaceae</taxon>
        <taxon>Paracoccus</taxon>
    </lineage>
</organism>
<dbReference type="GO" id="GO:0016747">
    <property type="term" value="F:acyltransferase activity, transferring groups other than amino-acyl groups"/>
    <property type="evidence" value="ECO:0007669"/>
    <property type="project" value="InterPro"/>
</dbReference>
<dbReference type="OrthoDB" id="6293260at2"/>
<evidence type="ECO:0000259" key="1">
    <source>
        <dbReference type="PROSITE" id="PS51186"/>
    </source>
</evidence>
<dbReference type="PANTHER" id="PTHR43792:SF1">
    <property type="entry name" value="N-ACETYLTRANSFERASE DOMAIN-CONTAINING PROTEIN"/>
    <property type="match status" value="1"/>
</dbReference>
<proteinExistence type="predicted"/>
<evidence type="ECO:0000313" key="2">
    <source>
        <dbReference type="EMBL" id="SIR12061.1"/>
    </source>
</evidence>
<dbReference type="Pfam" id="PF13302">
    <property type="entry name" value="Acetyltransf_3"/>
    <property type="match status" value="1"/>
</dbReference>